<accession>A0A6A5RWZ2</accession>
<evidence type="ECO:0000313" key="1">
    <source>
        <dbReference type="EMBL" id="KAF1931860.1"/>
    </source>
</evidence>
<organism evidence="1 2">
    <name type="scientific">Didymella exigua CBS 183.55</name>
    <dbReference type="NCBI Taxonomy" id="1150837"/>
    <lineage>
        <taxon>Eukaryota</taxon>
        <taxon>Fungi</taxon>
        <taxon>Dikarya</taxon>
        <taxon>Ascomycota</taxon>
        <taxon>Pezizomycotina</taxon>
        <taxon>Dothideomycetes</taxon>
        <taxon>Pleosporomycetidae</taxon>
        <taxon>Pleosporales</taxon>
        <taxon>Pleosporineae</taxon>
        <taxon>Didymellaceae</taxon>
        <taxon>Didymella</taxon>
    </lineage>
</organism>
<proteinExistence type="predicted"/>
<feature type="non-terminal residue" evidence="1">
    <location>
        <position position="1"/>
    </location>
</feature>
<sequence>AQQNNGQNAQNNNGGGAAAALALNPANVQSGSAATGQEAGAEAGQAASATDPANFINFCTGKTLTNGLQTKTGSCNGIPMGDIPASTAMVSSVFTSPKNGDVVAPNTAMTFSVQIANLQAGTFTNPSNTYYSAPQALQGGKIVGHTHITVQDLGGSANPTQPLDAQKFAFFKGVNDDGNGNGLLSANLAAGLPEGFYRVCCMTAAANHQPVIMPVAQRGAQDDCVRFQVAANGGGGGNN</sequence>
<reference evidence="1" key="1">
    <citation type="journal article" date="2020" name="Stud. Mycol.">
        <title>101 Dothideomycetes genomes: a test case for predicting lifestyles and emergence of pathogens.</title>
        <authorList>
            <person name="Haridas S."/>
            <person name="Albert R."/>
            <person name="Binder M."/>
            <person name="Bloem J."/>
            <person name="Labutti K."/>
            <person name="Salamov A."/>
            <person name="Andreopoulos B."/>
            <person name="Baker S."/>
            <person name="Barry K."/>
            <person name="Bills G."/>
            <person name="Bluhm B."/>
            <person name="Cannon C."/>
            <person name="Castanera R."/>
            <person name="Culley D."/>
            <person name="Daum C."/>
            <person name="Ezra D."/>
            <person name="Gonzalez J."/>
            <person name="Henrissat B."/>
            <person name="Kuo A."/>
            <person name="Liang C."/>
            <person name="Lipzen A."/>
            <person name="Lutzoni F."/>
            <person name="Magnuson J."/>
            <person name="Mondo S."/>
            <person name="Nolan M."/>
            <person name="Ohm R."/>
            <person name="Pangilinan J."/>
            <person name="Park H.-J."/>
            <person name="Ramirez L."/>
            <person name="Alfaro M."/>
            <person name="Sun H."/>
            <person name="Tritt A."/>
            <person name="Yoshinaga Y."/>
            <person name="Zwiers L.-H."/>
            <person name="Turgeon B."/>
            <person name="Goodwin S."/>
            <person name="Spatafora J."/>
            <person name="Crous P."/>
            <person name="Grigoriev I."/>
        </authorList>
    </citation>
    <scope>NUCLEOTIDE SEQUENCE</scope>
    <source>
        <strain evidence="1">CBS 183.55</strain>
    </source>
</reference>
<dbReference type="RefSeq" id="XP_033452108.1">
    <property type="nucleotide sequence ID" value="XM_033589012.1"/>
</dbReference>
<dbReference type="EMBL" id="ML978960">
    <property type="protein sequence ID" value="KAF1931860.1"/>
    <property type="molecule type" value="Genomic_DNA"/>
</dbReference>
<gene>
    <name evidence="1" type="ORF">M421DRAFT_28948</name>
</gene>
<dbReference type="AlphaFoldDB" id="A0A6A5RWZ2"/>
<name>A0A6A5RWZ2_9PLEO</name>
<protein>
    <submittedName>
        <fullName evidence="1">Uncharacterized protein</fullName>
    </submittedName>
</protein>
<dbReference type="OrthoDB" id="2336871at2759"/>
<dbReference type="PANTHER" id="PTHR34587:SF2">
    <property type="entry name" value="G-PROTEIN COUPLED RECEPTORS FAMILY 1 PROFILE DOMAIN-CONTAINING PROTEIN"/>
    <property type="match status" value="1"/>
</dbReference>
<dbReference type="PANTHER" id="PTHR34587">
    <property type="entry name" value="VWFA DOMAIN-CONTAINING PROTEIN"/>
    <property type="match status" value="1"/>
</dbReference>
<dbReference type="InterPro" id="IPR053216">
    <property type="entry name" value="Appressorial_penetr-assoc"/>
</dbReference>
<feature type="non-terminal residue" evidence="1">
    <location>
        <position position="239"/>
    </location>
</feature>
<evidence type="ECO:0000313" key="2">
    <source>
        <dbReference type="Proteomes" id="UP000800082"/>
    </source>
</evidence>
<keyword evidence="2" id="KW-1185">Reference proteome</keyword>
<dbReference type="GeneID" id="54346659"/>
<dbReference type="Proteomes" id="UP000800082">
    <property type="component" value="Unassembled WGS sequence"/>
</dbReference>